<protein>
    <submittedName>
        <fullName evidence="1">Uncharacterized protein</fullName>
    </submittedName>
</protein>
<name>A0ABY7BP70_9FIRM</name>
<proteinExistence type="predicted"/>
<evidence type="ECO:0000313" key="1">
    <source>
        <dbReference type="EMBL" id="WAM33555.1"/>
    </source>
</evidence>
<sequence>MKIHTISEREKLKRVLKGMGDIKAKDLFETIRTIKWFYDEHNMDIEDL</sequence>
<organism evidence="1 2">
    <name type="scientific">Caldicellulosiruptor morganii</name>
    <dbReference type="NCBI Taxonomy" id="1387555"/>
    <lineage>
        <taxon>Bacteria</taxon>
        <taxon>Bacillati</taxon>
        <taxon>Bacillota</taxon>
        <taxon>Bacillota incertae sedis</taxon>
        <taxon>Caldicellulosiruptorales</taxon>
        <taxon>Caldicellulosiruptoraceae</taxon>
        <taxon>Caldicellulosiruptor</taxon>
    </lineage>
</organism>
<gene>
    <name evidence="1" type="ORF">OTK00_002064</name>
</gene>
<dbReference type="Proteomes" id="UP001164909">
    <property type="component" value="Chromosome"/>
</dbReference>
<evidence type="ECO:0000313" key="2">
    <source>
        <dbReference type="Proteomes" id="UP001164909"/>
    </source>
</evidence>
<accession>A0ABY7BP70</accession>
<keyword evidence="2" id="KW-1185">Reference proteome</keyword>
<dbReference type="RefSeq" id="WP_157841007.1">
    <property type="nucleotide sequence ID" value="NZ_CP113865.1"/>
</dbReference>
<dbReference type="EMBL" id="CP113865">
    <property type="protein sequence ID" value="WAM33555.1"/>
    <property type="molecule type" value="Genomic_DNA"/>
</dbReference>
<reference evidence="1" key="1">
    <citation type="submission" date="2022-12" db="EMBL/GenBank/DDBJ databases">
        <authorList>
            <person name="Bing R.G."/>
            <person name="Willard D.J."/>
            <person name="Manesh M.J.H."/>
            <person name="Laemthong T."/>
            <person name="Crosby J.R."/>
            <person name="Kelly R.M."/>
        </authorList>
    </citation>
    <scope>NUCLEOTIDE SEQUENCE</scope>
    <source>
        <strain evidence="1">DSM 8990</strain>
    </source>
</reference>